<dbReference type="eggNOG" id="ENOG502RC74">
    <property type="taxonomic scope" value="Eukaryota"/>
</dbReference>
<dbReference type="PANTHER" id="PTHR42920">
    <property type="entry name" value="OS03G0707200 PROTEIN-RELATED"/>
    <property type="match status" value="1"/>
</dbReference>
<dbReference type="InterPro" id="IPR051258">
    <property type="entry name" value="Diverse_Substrate_Transporter"/>
</dbReference>
<evidence type="ECO:0000256" key="2">
    <source>
        <dbReference type="ARBA" id="ARBA00022475"/>
    </source>
</evidence>
<dbReference type="InterPro" id="IPR037185">
    <property type="entry name" value="EmrE-like"/>
</dbReference>
<dbReference type="PaxDb" id="2903-EOD15406"/>
<reference evidence="8" key="1">
    <citation type="journal article" date="2013" name="Nature">
        <title>Pan genome of the phytoplankton Emiliania underpins its global distribution.</title>
        <authorList>
            <person name="Read B.A."/>
            <person name="Kegel J."/>
            <person name="Klute M.J."/>
            <person name="Kuo A."/>
            <person name="Lefebvre S.C."/>
            <person name="Maumus F."/>
            <person name="Mayer C."/>
            <person name="Miller J."/>
            <person name="Monier A."/>
            <person name="Salamov A."/>
            <person name="Young J."/>
            <person name="Aguilar M."/>
            <person name="Claverie J.M."/>
            <person name="Frickenhaus S."/>
            <person name="Gonzalez K."/>
            <person name="Herman E.K."/>
            <person name="Lin Y.C."/>
            <person name="Napier J."/>
            <person name="Ogata H."/>
            <person name="Sarno A.F."/>
            <person name="Shmutz J."/>
            <person name="Schroeder D."/>
            <person name="de Vargas C."/>
            <person name="Verret F."/>
            <person name="von Dassow P."/>
            <person name="Valentin K."/>
            <person name="Van de Peer Y."/>
            <person name="Wheeler G."/>
            <person name="Dacks J.B."/>
            <person name="Delwiche C.F."/>
            <person name="Dyhrman S.T."/>
            <person name="Glockner G."/>
            <person name="John U."/>
            <person name="Richards T."/>
            <person name="Worden A.Z."/>
            <person name="Zhang X."/>
            <person name="Grigoriev I.V."/>
            <person name="Allen A.E."/>
            <person name="Bidle K."/>
            <person name="Borodovsky M."/>
            <person name="Bowler C."/>
            <person name="Brownlee C."/>
            <person name="Cock J.M."/>
            <person name="Elias M."/>
            <person name="Gladyshev V.N."/>
            <person name="Groth M."/>
            <person name="Guda C."/>
            <person name="Hadaegh A."/>
            <person name="Iglesias-Rodriguez M.D."/>
            <person name="Jenkins J."/>
            <person name="Jones B.M."/>
            <person name="Lawson T."/>
            <person name="Leese F."/>
            <person name="Lindquist E."/>
            <person name="Lobanov A."/>
            <person name="Lomsadze A."/>
            <person name="Malik S.B."/>
            <person name="Marsh M.E."/>
            <person name="Mackinder L."/>
            <person name="Mock T."/>
            <person name="Mueller-Roeber B."/>
            <person name="Pagarete A."/>
            <person name="Parker M."/>
            <person name="Probert I."/>
            <person name="Quesneville H."/>
            <person name="Raines C."/>
            <person name="Rensing S.A."/>
            <person name="Riano-Pachon D.M."/>
            <person name="Richier S."/>
            <person name="Rokitta S."/>
            <person name="Shiraiwa Y."/>
            <person name="Soanes D.M."/>
            <person name="van der Giezen M."/>
            <person name="Wahlund T.M."/>
            <person name="Williams B."/>
            <person name="Wilson W."/>
            <person name="Wolfe G."/>
            <person name="Wurch L.L."/>
        </authorList>
    </citation>
    <scope>NUCLEOTIDE SEQUENCE</scope>
</reference>
<dbReference type="EnsemblProtists" id="EOD15406">
    <property type="protein sequence ID" value="EOD15406"/>
    <property type="gene ID" value="EMIHUDRAFT_211606"/>
</dbReference>
<evidence type="ECO:0000259" key="6">
    <source>
        <dbReference type="Pfam" id="PF00892"/>
    </source>
</evidence>
<dbReference type="Pfam" id="PF00892">
    <property type="entry name" value="EamA"/>
    <property type="match status" value="1"/>
</dbReference>
<dbReference type="GO" id="GO:0005886">
    <property type="term" value="C:plasma membrane"/>
    <property type="evidence" value="ECO:0007669"/>
    <property type="project" value="UniProtKB-SubCell"/>
</dbReference>
<protein>
    <recommendedName>
        <fullName evidence="6">EamA domain-containing protein</fullName>
    </recommendedName>
</protein>
<evidence type="ECO:0000256" key="3">
    <source>
        <dbReference type="ARBA" id="ARBA00022692"/>
    </source>
</evidence>
<keyword evidence="4" id="KW-1133">Transmembrane helix</keyword>
<evidence type="ECO:0000256" key="5">
    <source>
        <dbReference type="ARBA" id="ARBA00023136"/>
    </source>
</evidence>
<dbReference type="PANTHER" id="PTHR42920:SF23">
    <property type="entry name" value="EAMA DOMAIN-CONTAINING PROTEIN"/>
    <property type="match status" value="1"/>
</dbReference>
<dbReference type="AlphaFoldDB" id="A0A0D3IVX1"/>
<reference evidence="7" key="2">
    <citation type="submission" date="2024-10" db="UniProtKB">
        <authorList>
            <consortium name="EnsemblProtists"/>
        </authorList>
    </citation>
    <scope>IDENTIFICATION</scope>
</reference>
<dbReference type="Proteomes" id="UP000013827">
    <property type="component" value="Unassembled WGS sequence"/>
</dbReference>
<feature type="domain" description="EamA" evidence="6">
    <location>
        <begin position="221"/>
        <end position="362"/>
    </location>
</feature>
<dbReference type="KEGG" id="ehx:EMIHUDRAFT_211606"/>
<name>A0A0D3IVX1_EMIH1</name>
<dbReference type="HOGENOM" id="CLU_730451_0_0_1"/>
<proteinExistence type="predicted"/>
<dbReference type="SUPFAM" id="SSF103481">
    <property type="entry name" value="Multidrug resistance efflux transporter EmrE"/>
    <property type="match status" value="1"/>
</dbReference>
<keyword evidence="8" id="KW-1185">Reference proteome</keyword>
<dbReference type="InterPro" id="IPR000620">
    <property type="entry name" value="EamA_dom"/>
</dbReference>
<dbReference type="RefSeq" id="XP_005767835.1">
    <property type="nucleotide sequence ID" value="XM_005767778.1"/>
</dbReference>
<dbReference type="OMA" id="NCPAKEC"/>
<keyword evidence="5" id="KW-0472">Membrane</keyword>
<keyword evidence="2" id="KW-1003">Cell membrane</keyword>
<comment type="subcellular location">
    <subcellularLocation>
        <location evidence="1">Cell membrane</location>
        <topology evidence="1">Multi-pass membrane protein</topology>
    </subcellularLocation>
</comment>
<evidence type="ECO:0000256" key="4">
    <source>
        <dbReference type="ARBA" id="ARBA00022989"/>
    </source>
</evidence>
<evidence type="ECO:0000313" key="7">
    <source>
        <dbReference type="EnsemblProtists" id="EOD15406"/>
    </source>
</evidence>
<accession>A0A0D3IVX1</accession>
<sequence length="379" mass="38550">MKTMLPSVVAIALLPPRSHQWRSVASVAASRSGTLQCAEEARIAEAASPVVARPSITGAEYSRGLATVSFVTLLFASNSPVLRSAFTSVEHVPPPLLVNAVASGTALSGLIVGAPLLRGVPAPASIEASATSELNRESLRAGAELGLVKCVGTSFNLYGLSLTSADHGAFLIQLTTLLVPVAQAFQGVPIPPRIWAAVGTALVGLAIFTADPSDAAASLSGDASCVAAALCYALYDLRLFVWGKRVTPLRLIQNKVAAQAALAVTAVPLLAYADARQFVESVTPSDLVALAPLVLWSGIVVNGVAPFLQVGGQQAVGPARAQVVYASGPLWAALLSLAVLGETIGPQGLLGGAAFLAAVLLAAGTPAPDPACEEEVCEV</sequence>
<evidence type="ECO:0000256" key="1">
    <source>
        <dbReference type="ARBA" id="ARBA00004651"/>
    </source>
</evidence>
<dbReference type="GeneID" id="17261556"/>
<organism evidence="7 8">
    <name type="scientific">Emiliania huxleyi (strain CCMP1516)</name>
    <dbReference type="NCBI Taxonomy" id="280463"/>
    <lineage>
        <taxon>Eukaryota</taxon>
        <taxon>Haptista</taxon>
        <taxon>Haptophyta</taxon>
        <taxon>Prymnesiophyceae</taxon>
        <taxon>Isochrysidales</taxon>
        <taxon>Noelaerhabdaceae</taxon>
        <taxon>Emiliania</taxon>
    </lineage>
</organism>
<evidence type="ECO:0000313" key="8">
    <source>
        <dbReference type="Proteomes" id="UP000013827"/>
    </source>
</evidence>
<keyword evidence="3" id="KW-0812">Transmembrane</keyword>